<dbReference type="EMBL" id="ML208298">
    <property type="protein sequence ID" value="TFK71404.1"/>
    <property type="molecule type" value="Genomic_DNA"/>
</dbReference>
<protein>
    <submittedName>
        <fullName evidence="1">Uncharacterized protein</fullName>
    </submittedName>
</protein>
<reference evidence="1 2" key="1">
    <citation type="journal article" date="2019" name="Nat. Ecol. Evol.">
        <title>Megaphylogeny resolves global patterns of mushroom evolution.</title>
        <authorList>
            <person name="Varga T."/>
            <person name="Krizsan K."/>
            <person name="Foldi C."/>
            <person name="Dima B."/>
            <person name="Sanchez-Garcia M."/>
            <person name="Sanchez-Ramirez S."/>
            <person name="Szollosi G.J."/>
            <person name="Szarkandi J.G."/>
            <person name="Papp V."/>
            <person name="Albert L."/>
            <person name="Andreopoulos W."/>
            <person name="Angelini C."/>
            <person name="Antonin V."/>
            <person name="Barry K.W."/>
            <person name="Bougher N.L."/>
            <person name="Buchanan P."/>
            <person name="Buyck B."/>
            <person name="Bense V."/>
            <person name="Catcheside P."/>
            <person name="Chovatia M."/>
            <person name="Cooper J."/>
            <person name="Damon W."/>
            <person name="Desjardin D."/>
            <person name="Finy P."/>
            <person name="Geml J."/>
            <person name="Haridas S."/>
            <person name="Hughes K."/>
            <person name="Justo A."/>
            <person name="Karasinski D."/>
            <person name="Kautmanova I."/>
            <person name="Kiss B."/>
            <person name="Kocsube S."/>
            <person name="Kotiranta H."/>
            <person name="LaButti K.M."/>
            <person name="Lechner B.E."/>
            <person name="Liimatainen K."/>
            <person name="Lipzen A."/>
            <person name="Lukacs Z."/>
            <person name="Mihaltcheva S."/>
            <person name="Morgado L.N."/>
            <person name="Niskanen T."/>
            <person name="Noordeloos M.E."/>
            <person name="Ohm R.A."/>
            <person name="Ortiz-Santana B."/>
            <person name="Ovrebo C."/>
            <person name="Racz N."/>
            <person name="Riley R."/>
            <person name="Savchenko A."/>
            <person name="Shiryaev A."/>
            <person name="Soop K."/>
            <person name="Spirin V."/>
            <person name="Szebenyi C."/>
            <person name="Tomsovsky M."/>
            <person name="Tulloss R.E."/>
            <person name="Uehling J."/>
            <person name="Grigoriev I.V."/>
            <person name="Vagvolgyi C."/>
            <person name="Papp T."/>
            <person name="Martin F.M."/>
            <person name="Miettinen O."/>
            <person name="Hibbett D.S."/>
            <person name="Nagy L.G."/>
        </authorList>
    </citation>
    <scope>NUCLEOTIDE SEQUENCE [LARGE SCALE GENOMIC DNA]</scope>
    <source>
        <strain evidence="1 2">NL-1719</strain>
    </source>
</reference>
<gene>
    <name evidence="1" type="ORF">BDN72DRAFT_456508</name>
</gene>
<keyword evidence="2" id="KW-1185">Reference proteome</keyword>
<proteinExistence type="predicted"/>
<name>A0ACD3B1F3_9AGAR</name>
<evidence type="ECO:0000313" key="1">
    <source>
        <dbReference type="EMBL" id="TFK71404.1"/>
    </source>
</evidence>
<organism evidence="1 2">
    <name type="scientific">Pluteus cervinus</name>
    <dbReference type="NCBI Taxonomy" id="181527"/>
    <lineage>
        <taxon>Eukaryota</taxon>
        <taxon>Fungi</taxon>
        <taxon>Dikarya</taxon>
        <taxon>Basidiomycota</taxon>
        <taxon>Agaricomycotina</taxon>
        <taxon>Agaricomycetes</taxon>
        <taxon>Agaricomycetidae</taxon>
        <taxon>Agaricales</taxon>
        <taxon>Pluteineae</taxon>
        <taxon>Pluteaceae</taxon>
        <taxon>Pluteus</taxon>
    </lineage>
</organism>
<sequence>MRDINLLAFALPFIRIVHQREDTLTRACRFFFPIRPILGRGYSYQNKSSPITLQPFVNLGLRPCSGMIGSDWAQPPNWTLTPTPWAENRLFVSRPQPCESKPHISDFRRQNAIQDERLGEFGDSDTPMKNGLLATRLRAVDAIGCNRYPMSTNPEHGNISS</sequence>
<evidence type="ECO:0000313" key="2">
    <source>
        <dbReference type="Proteomes" id="UP000308600"/>
    </source>
</evidence>
<dbReference type="Proteomes" id="UP000308600">
    <property type="component" value="Unassembled WGS sequence"/>
</dbReference>
<accession>A0ACD3B1F3</accession>